<dbReference type="InterPro" id="IPR050483">
    <property type="entry name" value="CoA-transferase_III_domain"/>
</dbReference>
<dbReference type="Gene3D" id="3.40.50.10540">
    <property type="entry name" value="Crotonobetainyl-coa:carnitine coa-transferase, domain 1"/>
    <property type="match status" value="1"/>
</dbReference>
<gene>
    <name evidence="2" type="ORF">GCM10017576_24010</name>
</gene>
<keyword evidence="1 2" id="KW-0808">Transferase</keyword>
<protein>
    <submittedName>
        <fullName evidence="2">CoA transferase</fullName>
    </submittedName>
</protein>
<evidence type="ECO:0000313" key="3">
    <source>
        <dbReference type="Proteomes" id="UP001142462"/>
    </source>
</evidence>
<dbReference type="InterPro" id="IPR003673">
    <property type="entry name" value="CoA-Trfase_fam_III"/>
</dbReference>
<sequence>MSPFRPLDGVRVLELGNYIAAPTAGRLLADFGADVIKVERPRTGDELRRWRLHRGETSMLYRTINRGKRSVVVDLRSDEGRAIVLDLIRTSDVLLENFRPGTLERWGLDAAALEEANPDLIVARISAFGQSGPLSHRPGFAAVAEAYGGFRELVGEPGRPPSRTGVSIGDTIAGIYAAFGIAMSLFARLRDAGRLRETPFGDRVIDVALNEAMLSVTESLVPDWEAYGVRRERTGGRMEGIAPSNAYLCADGKSIVVAGNGDAIYQRYMTAIGRPDLASAPDLQSNEGRWAARDRLDDAIGAWAAGLTSQEALAVLDAAGVPSGPIYTAEDVCADEQYAARDMIQRFDVDDGEGVREGVGFPGIVPVFGGRSLPIAHVGPDLGEHTRDVLRELGWDDARIDAYEEDLR</sequence>
<evidence type="ECO:0000256" key="1">
    <source>
        <dbReference type="ARBA" id="ARBA00022679"/>
    </source>
</evidence>
<dbReference type="AlphaFoldDB" id="A0A9W6H4N9"/>
<organism evidence="2 3">
    <name type="scientific">Microbacterium barkeri</name>
    <dbReference type="NCBI Taxonomy" id="33917"/>
    <lineage>
        <taxon>Bacteria</taxon>
        <taxon>Bacillati</taxon>
        <taxon>Actinomycetota</taxon>
        <taxon>Actinomycetes</taxon>
        <taxon>Micrococcales</taxon>
        <taxon>Microbacteriaceae</taxon>
        <taxon>Microbacterium</taxon>
    </lineage>
</organism>
<dbReference type="Pfam" id="PF02515">
    <property type="entry name" value="CoA_transf_3"/>
    <property type="match status" value="1"/>
</dbReference>
<name>A0A9W6H4N9_9MICO</name>
<dbReference type="SUPFAM" id="SSF89796">
    <property type="entry name" value="CoA-transferase family III (CaiB/BaiF)"/>
    <property type="match status" value="1"/>
</dbReference>
<dbReference type="GO" id="GO:0008410">
    <property type="term" value="F:CoA-transferase activity"/>
    <property type="evidence" value="ECO:0007669"/>
    <property type="project" value="TreeGrafter"/>
</dbReference>
<proteinExistence type="predicted"/>
<reference evidence="2" key="1">
    <citation type="journal article" date="2014" name="Int. J. Syst. Evol. Microbiol.">
        <title>Complete genome sequence of Corynebacterium casei LMG S-19264T (=DSM 44701T), isolated from a smear-ripened cheese.</title>
        <authorList>
            <consortium name="US DOE Joint Genome Institute (JGI-PGF)"/>
            <person name="Walter F."/>
            <person name="Albersmeier A."/>
            <person name="Kalinowski J."/>
            <person name="Ruckert C."/>
        </authorList>
    </citation>
    <scope>NUCLEOTIDE SEQUENCE</scope>
    <source>
        <strain evidence="2">VKM Ac-1020</strain>
    </source>
</reference>
<dbReference type="InterPro" id="IPR044855">
    <property type="entry name" value="CoA-Trfase_III_dom3_sf"/>
</dbReference>
<accession>A0A9W6H4N9</accession>
<dbReference type="Proteomes" id="UP001142462">
    <property type="component" value="Unassembled WGS sequence"/>
</dbReference>
<dbReference type="EMBL" id="BSEJ01000012">
    <property type="protein sequence ID" value="GLJ62271.1"/>
    <property type="molecule type" value="Genomic_DNA"/>
</dbReference>
<dbReference type="PANTHER" id="PTHR48207:SF3">
    <property type="entry name" value="SUCCINATE--HYDROXYMETHYLGLUTARATE COA-TRANSFERASE"/>
    <property type="match status" value="1"/>
</dbReference>
<dbReference type="RefSeq" id="WP_271173966.1">
    <property type="nucleotide sequence ID" value="NZ_BSEJ01000012.1"/>
</dbReference>
<comment type="caution">
    <text evidence="2">The sequence shown here is derived from an EMBL/GenBank/DDBJ whole genome shotgun (WGS) entry which is preliminary data.</text>
</comment>
<evidence type="ECO:0000313" key="2">
    <source>
        <dbReference type="EMBL" id="GLJ62271.1"/>
    </source>
</evidence>
<dbReference type="Gene3D" id="3.30.1540.10">
    <property type="entry name" value="formyl-coa transferase, domain 3"/>
    <property type="match status" value="1"/>
</dbReference>
<dbReference type="PANTHER" id="PTHR48207">
    <property type="entry name" value="SUCCINATE--HYDROXYMETHYLGLUTARATE COA-TRANSFERASE"/>
    <property type="match status" value="1"/>
</dbReference>
<keyword evidence="3" id="KW-1185">Reference proteome</keyword>
<reference evidence="2" key="2">
    <citation type="submission" date="2023-01" db="EMBL/GenBank/DDBJ databases">
        <authorList>
            <person name="Sun Q."/>
            <person name="Evtushenko L."/>
        </authorList>
    </citation>
    <scope>NUCLEOTIDE SEQUENCE</scope>
    <source>
        <strain evidence="2">VKM Ac-1020</strain>
    </source>
</reference>
<dbReference type="InterPro" id="IPR023606">
    <property type="entry name" value="CoA-Trfase_III_dom_1_sf"/>
</dbReference>